<reference evidence="2 3" key="1">
    <citation type="submission" date="2015-08" db="EMBL/GenBank/DDBJ databases">
        <title>Next Generation Sequencing and Analysis of the Genome of Puccinia sorghi L Schw, the Causal Agent of Maize Common Rust.</title>
        <authorList>
            <person name="Rochi L."/>
            <person name="Burguener G."/>
            <person name="Darino M."/>
            <person name="Turjanski A."/>
            <person name="Kreff E."/>
            <person name="Dieguez M.J."/>
            <person name="Sacco F."/>
        </authorList>
    </citation>
    <scope>NUCLEOTIDE SEQUENCE [LARGE SCALE GENOMIC DNA]</scope>
    <source>
        <strain evidence="2 3">RO10H11247</strain>
    </source>
</reference>
<feature type="region of interest" description="Disordered" evidence="1">
    <location>
        <begin position="78"/>
        <end position="101"/>
    </location>
</feature>
<organism evidence="2 3">
    <name type="scientific">Puccinia sorghi</name>
    <dbReference type="NCBI Taxonomy" id="27349"/>
    <lineage>
        <taxon>Eukaryota</taxon>
        <taxon>Fungi</taxon>
        <taxon>Dikarya</taxon>
        <taxon>Basidiomycota</taxon>
        <taxon>Pucciniomycotina</taxon>
        <taxon>Pucciniomycetes</taxon>
        <taxon>Pucciniales</taxon>
        <taxon>Pucciniaceae</taxon>
        <taxon>Puccinia</taxon>
    </lineage>
</organism>
<dbReference type="AlphaFoldDB" id="A0A0L6VGT1"/>
<evidence type="ECO:0000313" key="2">
    <source>
        <dbReference type="EMBL" id="KNZ59320.1"/>
    </source>
</evidence>
<proteinExistence type="predicted"/>
<sequence length="344" mass="38393">MGITADGVSTIKASVEMNPLVFSNSTRASTSRRTPQSRGGTKDISDLETPTARRSRLPRSGPVVAAVRRHIITLFGQAASDGHFPPPASDLEHNGPGHSSATPQTLKIMWRMMRTSGVQSFRPNLSQSINYPDNQFLWRLAVCIFMKLVDSGKFDSITRDICDEERGRATCTPAPEQHSLSNETHSNPYVLPLKLCGWRMDEIAKHPQLMGLIKVVQTCCSYDEPDDKLANEDETHEPGTGTQKKCVVLGVPWRHHLITLIMKEIDRLREDQKAAATTKSNAPPTCAQRQKEDPEAGRVPKQNNLPIGCYNGNWIMTLLPQELNKLNFSHMPSMNCFLELLRQL</sequence>
<feature type="region of interest" description="Disordered" evidence="1">
    <location>
        <begin position="23"/>
        <end position="61"/>
    </location>
</feature>
<dbReference type="Proteomes" id="UP000037035">
    <property type="component" value="Unassembled WGS sequence"/>
</dbReference>
<feature type="region of interest" description="Disordered" evidence="1">
    <location>
        <begin position="272"/>
        <end position="302"/>
    </location>
</feature>
<dbReference type="OrthoDB" id="2507381at2759"/>
<evidence type="ECO:0000256" key="1">
    <source>
        <dbReference type="SAM" id="MobiDB-lite"/>
    </source>
</evidence>
<dbReference type="EMBL" id="LAVV01006570">
    <property type="protein sequence ID" value="KNZ59320.1"/>
    <property type="molecule type" value="Genomic_DNA"/>
</dbReference>
<dbReference type="VEuPathDB" id="FungiDB:VP01_175g6"/>
<gene>
    <name evidence="2" type="ORF">VP01_175g6</name>
</gene>
<feature type="compositionally biased region" description="Basic and acidic residues" evidence="1">
    <location>
        <begin position="289"/>
        <end position="298"/>
    </location>
</feature>
<accession>A0A0L6VGT1</accession>
<name>A0A0L6VGT1_9BASI</name>
<evidence type="ECO:0000313" key="3">
    <source>
        <dbReference type="Proteomes" id="UP000037035"/>
    </source>
</evidence>
<feature type="compositionally biased region" description="Low complexity" evidence="1">
    <location>
        <begin position="23"/>
        <end position="38"/>
    </location>
</feature>
<keyword evidence="3" id="KW-1185">Reference proteome</keyword>
<comment type="caution">
    <text evidence="2">The sequence shown here is derived from an EMBL/GenBank/DDBJ whole genome shotgun (WGS) entry which is preliminary data.</text>
</comment>
<protein>
    <submittedName>
        <fullName evidence="2">Uncharacterized protein</fullName>
    </submittedName>
</protein>